<evidence type="ECO:0000313" key="2">
    <source>
        <dbReference type="EMBL" id="QSE96886.1"/>
    </source>
</evidence>
<name>A0A974WEW1_9BACT</name>
<evidence type="ECO:0008006" key="4">
    <source>
        <dbReference type="Google" id="ProtNLM"/>
    </source>
</evidence>
<reference evidence="2" key="1">
    <citation type="submission" date="2021-02" db="EMBL/GenBank/DDBJ databases">
        <title>Fulvivirga sp. S481 isolated from sea water.</title>
        <authorList>
            <person name="Bae S.S."/>
            <person name="Baek K."/>
        </authorList>
    </citation>
    <scope>NUCLEOTIDE SEQUENCE</scope>
    <source>
        <strain evidence="2">S481</strain>
    </source>
</reference>
<keyword evidence="1" id="KW-1133">Transmembrane helix</keyword>
<dbReference type="InterPro" id="IPR013211">
    <property type="entry name" value="LVIVD"/>
</dbReference>
<keyword evidence="3" id="KW-1185">Reference proteome</keyword>
<dbReference type="AlphaFoldDB" id="A0A974WEW1"/>
<proteinExistence type="predicted"/>
<protein>
    <recommendedName>
        <fullName evidence="4">LVIVD repeat-containing protein</fullName>
    </recommendedName>
</protein>
<feature type="transmembrane region" description="Helical" evidence="1">
    <location>
        <begin position="7"/>
        <end position="31"/>
    </location>
</feature>
<dbReference type="Pfam" id="PF08309">
    <property type="entry name" value="LVIVD"/>
    <property type="match status" value="4"/>
</dbReference>
<dbReference type="EMBL" id="CP070608">
    <property type="protein sequence ID" value="QSE96886.1"/>
    <property type="molecule type" value="Genomic_DNA"/>
</dbReference>
<accession>A0A974WEW1</accession>
<dbReference type="Proteomes" id="UP000662783">
    <property type="component" value="Chromosome"/>
</dbReference>
<evidence type="ECO:0000313" key="3">
    <source>
        <dbReference type="Proteomes" id="UP000662783"/>
    </source>
</evidence>
<dbReference type="KEGG" id="fuv:JR347_14990"/>
<keyword evidence="1" id="KW-0812">Transmembrane</keyword>
<dbReference type="RefSeq" id="WP_205721400.1">
    <property type="nucleotide sequence ID" value="NZ_CP070608.1"/>
</dbReference>
<sequence length="439" mass="48338">MKKFTQLFVKVEIGLYILIYSVILILLGVGLPACSDTCETEYSYTYYEPVYTTLDEIRSSVSSEAPQEINTMGKLYIKGKYLFITEPNKGVHVYDNSNQAAPINLTFISIPGTFDMAVNGNTLFADSYMDLVAIDISNIQEVKEIGRLENLYGDYNSYGYYVDAALGVVTDWVAVESVSVSESECATRDNYSVYRAGILVNEAASIAFDAASAVAPNNPGMGGSMARITIAQNTLFAMSVPEIIPVNINSPASMAEGNRLNLGWGLETLFPNNANLFVGANDGMHILDVSQPLSPQHVSTYQHINSCDPVIVDGDMAYVTLRSGMECQNFTNQLEVIDISDLTSPKQLYVYEMSNPHGLGKDGNTLFICDGDAGLKIFDASDNATIDQNLIKNYKDLFAFDIIPYNNIALMIAQDGLYQYDYSDLNDIKFLSKISFTHE</sequence>
<keyword evidence="1" id="KW-0472">Membrane</keyword>
<evidence type="ECO:0000256" key="1">
    <source>
        <dbReference type="SAM" id="Phobius"/>
    </source>
</evidence>
<organism evidence="2 3">
    <name type="scientific">Fulvivirga lutea</name>
    <dbReference type="NCBI Taxonomy" id="2810512"/>
    <lineage>
        <taxon>Bacteria</taxon>
        <taxon>Pseudomonadati</taxon>
        <taxon>Bacteroidota</taxon>
        <taxon>Cytophagia</taxon>
        <taxon>Cytophagales</taxon>
        <taxon>Fulvivirgaceae</taxon>
        <taxon>Fulvivirga</taxon>
    </lineage>
</organism>
<gene>
    <name evidence="2" type="ORF">JR347_14990</name>
</gene>
<dbReference type="SUPFAM" id="SSF101908">
    <property type="entry name" value="Putative isomerase YbhE"/>
    <property type="match status" value="1"/>
</dbReference>